<evidence type="ECO:0000259" key="2">
    <source>
        <dbReference type="PROSITE" id="PS50943"/>
    </source>
</evidence>
<dbReference type="CDD" id="cd00093">
    <property type="entry name" value="HTH_XRE"/>
    <property type="match status" value="1"/>
</dbReference>
<evidence type="ECO:0000313" key="4">
    <source>
        <dbReference type="Proteomes" id="UP000027601"/>
    </source>
</evidence>
<gene>
    <name evidence="3" type="ORF">JCM15093_1687</name>
</gene>
<evidence type="ECO:0000256" key="1">
    <source>
        <dbReference type="ARBA" id="ARBA00023125"/>
    </source>
</evidence>
<accession>A0A069D8G9</accession>
<dbReference type="RefSeq" id="WP_024996405.1">
    <property type="nucleotide sequence ID" value="NZ_ATZI01000004.1"/>
</dbReference>
<keyword evidence="1" id="KW-0238">DNA-binding</keyword>
<proteinExistence type="predicted"/>
<keyword evidence="4" id="KW-1185">Reference proteome</keyword>
<dbReference type="InterPro" id="IPR001387">
    <property type="entry name" value="Cro/C1-type_HTH"/>
</dbReference>
<organism evidence="3 4">
    <name type="scientific">Bacteroides graminisolvens DSM 19988 = JCM 15093</name>
    <dbReference type="NCBI Taxonomy" id="1121097"/>
    <lineage>
        <taxon>Bacteria</taxon>
        <taxon>Pseudomonadati</taxon>
        <taxon>Bacteroidota</taxon>
        <taxon>Bacteroidia</taxon>
        <taxon>Bacteroidales</taxon>
        <taxon>Bacteroidaceae</taxon>
        <taxon>Bacteroides</taxon>
    </lineage>
</organism>
<evidence type="ECO:0000313" key="3">
    <source>
        <dbReference type="EMBL" id="GAK36519.1"/>
    </source>
</evidence>
<dbReference type="GO" id="GO:0003677">
    <property type="term" value="F:DNA binding"/>
    <property type="evidence" value="ECO:0007669"/>
    <property type="project" value="UniProtKB-KW"/>
</dbReference>
<dbReference type="Gene3D" id="1.10.260.40">
    <property type="entry name" value="lambda repressor-like DNA-binding domains"/>
    <property type="match status" value="1"/>
</dbReference>
<dbReference type="PROSITE" id="PS50943">
    <property type="entry name" value="HTH_CROC1"/>
    <property type="match status" value="1"/>
</dbReference>
<sequence>MNKLVGNNLKKIRSISAFTQEEIALALGINRSAYSNYESGEREMPLDLLEKAADLFGCELYVFFEENVSEDMILATAFRIEDLNSNDLQEIIHFKDIVKSYIKMDQLVASL</sequence>
<dbReference type="Pfam" id="PF01381">
    <property type="entry name" value="HTH_3"/>
    <property type="match status" value="1"/>
</dbReference>
<protein>
    <submittedName>
        <fullName evidence="3">Putative transcriptional regulator</fullName>
    </submittedName>
</protein>
<dbReference type="PANTHER" id="PTHR46558:SF11">
    <property type="entry name" value="HTH-TYPE TRANSCRIPTIONAL REGULATOR XRE"/>
    <property type="match status" value="1"/>
</dbReference>
<dbReference type="OrthoDB" id="1029660at2"/>
<dbReference type="STRING" id="1121097.GCA_000428125_01544"/>
<dbReference type="SMART" id="SM00530">
    <property type="entry name" value="HTH_XRE"/>
    <property type="match status" value="1"/>
</dbReference>
<dbReference type="AlphaFoldDB" id="A0A069D8G9"/>
<reference evidence="3 4" key="1">
    <citation type="journal article" date="2015" name="Microbes Environ.">
        <title>Distribution and evolution of nitrogen fixation genes in the phylum bacteroidetes.</title>
        <authorList>
            <person name="Inoue J."/>
            <person name="Oshima K."/>
            <person name="Suda W."/>
            <person name="Sakamoto M."/>
            <person name="Iino T."/>
            <person name="Noda S."/>
            <person name="Hongoh Y."/>
            <person name="Hattori M."/>
            <person name="Ohkuma M."/>
        </authorList>
    </citation>
    <scope>NUCLEOTIDE SEQUENCE [LARGE SCALE GENOMIC DNA]</scope>
    <source>
        <strain evidence="3 4">JCM 15093</strain>
    </source>
</reference>
<feature type="domain" description="HTH cro/C1-type" evidence="2">
    <location>
        <begin position="9"/>
        <end position="63"/>
    </location>
</feature>
<dbReference type="InterPro" id="IPR010982">
    <property type="entry name" value="Lambda_DNA-bd_dom_sf"/>
</dbReference>
<dbReference type="PANTHER" id="PTHR46558">
    <property type="entry name" value="TRACRIPTIONAL REGULATORY PROTEIN-RELATED-RELATED"/>
    <property type="match status" value="1"/>
</dbReference>
<dbReference type="eggNOG" id="COG1476">
    <property type="taxonomic scope" value="Bacteria"/>
</dbReference>
<dbReference type="Proteomes" id="UP000027601">
    <property type="component" value="Unassembled WGS sequence"/>
</dbReference>
<name>A0A069D8G9_9BACE</name>
<dbReference type="SUPFAM" id="SSF47413">
    <property type="entry name" value="lambda repressor-like DNA-binding domains"/>
    <property type="match status" value="1"/>
</dbReference>
<dbReference type="EMBL" id="BAJS01000007">
    <property type="protein sequence ID" value="GAK36519.1"/>
    <property type="molecule type" value="Genomic_DNA"/>
</dbReference>
<comment type="caution">
    <text evidence="3">The sequence shown here is derived from an EMBL/GenBank/DDBJ whole genome shotgun (WGS) entry which is preliminary data.</text>
</comment>